<evidence type="ECO:0000256" key="1">
    <source>
        <dbReference type="ARBA" id="ARBA00004429"/>
    </source>
</evidence>
<evidence type="ECO:0000256" key="5">
    <source>
        <dbReference type="ARBA" id="ARBA00022692"/>
    </source>
</evidence>
<dbReference type="GO" id="GO:0005886">
    <property type="term" value="C:plasma membrane"/>
    <property type="evidence" value="ECO:0007669"/>
    <property type="project" value="UniProtKB-SubCell"/>
</dbReference>
<keyword evidence="4" id="KW-0997">Cell inner membrane</keyword>
<evidence type="ECO:0000259" key="10">
    <source>
        <dbReference type="Pfam" id="PF04290"/>
    </source>
</evidence>
<comment type="similarity">
    <text evidence="8">Belongs to the TRAP transporter small permease family.</text>
</comment>
<evidence type="ECO:0000256" key="4">
    <source>
        <dbReference type="ARBA" id="ARBA00022519"/>
    </source>
</evidence>
<reference evidence="11" key="1">
    <citation type="submission" date="2020-09" db="EMBL/GenBank/DDBJ databases">
        <title>New species isolated from human feces.</title>
        <authorList>
            <person name="Kitahara M."/>
            <person name="Shigeno Y."/>
            <person name="Shime M."/>
            <person name="Matsumoto Y."/>
            <person name="Nakamura S."/>
            <person name="Motooka D."/>
            <person name="Fukuoka S."/>
            <person name="Nishikawa H."/>
            <person name="Benno Y."/>
        </authorList>
    </citation>
    <scope>NUCLEOTIDE SEQUENCE</scope>
    <source>
        <strain evidence="11">MM59</strain>
    </source>
</reference>
<dbReference type="RefSeq" id="WP_187029235.1">
    <property type="nucleotide sequence ID" value="NZ_AP023420.1"/>
</dbReference>
<evidence type="ECO:0000256" key="7">
    <source>
        <dbReference type="ARBA" id="ARBA00023136"/>
    </source>
</evidence>
<feature type="transmembrane region" description="Helical" evidence="9">
    <location>
        <begin position="48"/>
        <end position="65"/>
    </location>
</feature>
<dbReference type="GO" id="GO:0022857">
    <property type="term" value="F:transmembrane transporter activity"/>
    <property type="evidence" value="ECO:0007669"/>
    <property type="project" value="TreeGrafter"/>
</dbReference>
<keyword evidence="5 9" id="KW-0812">Transmembrane</keyword>
<accession>A0A810Q8U2</accession>
<evidence type="ECO:0000256" key="9">
    <source>
        <dbReference type="SAM" id="Phobius"/>
    </source>
</evidence>
<evidence type="ECO:0000313" key="11">
    <source>
        <dbReference type="EMBL" id="BCK84610.1"/>
    </source>
</evidence>
<organism evidence="11 12">
    <name type="scientific">Pusillibacter faecalis</name>
    <dbReference type="NCBI Taxonomy" id="2714358"/>
    <lineage>
        <taxon>Bacteria</taxon>
        <taxon>Bacillati</taxon>
        <taxon>Bacillota</taxon>
        <taxon>Clostridia</taxon>
        <taxon>Eubacteriales</taxon>
        <taxon>Oscillospiraceae</taxon>
        <taxon>Pusillibacter</taxon>
    </lineage>
</organism>
<dbReference type="InterPro" id="IPR007387">
    <property type="entry name" value="TRAP_DctQ"/>
</dbReference>
<evidence type="ECO:0000256" key="2">
    <source>
        <dbReference type="ARBA" id="ARBA00022448"/>
    </source>
</evidence>
<sequence>MKKKLFWLFDNLEYLLSMFCMGLMMCLLFIQVISRYVFGYSLAFTEEISVILFILSVYIGAIGGTRRGQHLKIEILTTFLNKKGQTVCQILSDLVFIVVNCFLSYGSFQVVTNLLHYGMQTPITKLPKWIPYAVIPLALVLISIRLIQDIVIQIKKLKSGELESETHEEEA</sequence>
<dbReference type="KEGG" id="pfaa:MM59RIKEN_19290"/>
<name>A0A810Q8U2_9FIRM</name>
<dbReference type="AlphaFoldDB" id="A0A810Q8U2"/>
<evidence type="ECO:0000313" key="12">
    <source>
        <dbReference type="Proteomes" id="UP000679848"/>
    </source>
</evidence>
<keyword evidence="2" id="KW-0813">Transport</keyword>
<gene>
    <name evidence="11" type="primary">dctQ</name>
    <name evidence="11" type="ORF">MM59RIKEN_19290</name>
</gene>
<proteinExistence type="inferred from homology"/>
<evidence type="ECO:0000256" key="3">
    <source>
        <dbReference type="ARBA" id="ARBA00022475"/>
    </source>
</evidence>
<keyword evidence="3" id="KW-1003">Cell membrane</keyword>
<dbReference type="Proteomes" id="UP000679848">
    <property type="component" value="Chromosome"/>
</dbReference>
<feature type="transmembrane region" description="Helical" evidence="9">
    <location>
        <begin position="86"/>
        <end position="109"/>
    </location>
</feature>
<keyword evidence="7 9" id="KW-0472">Membrane</keyword>
<keyword evidence="6 9" id="KW-1133">Transmembrane helix</keyword>
<evidence type="ECO:0000256" key="8">
    <source>
        <dbReference type="ARBA" id="ARBA00038436"/>
    </source>
</evidence>
<dbReference type="InterPro" id="IPR055348">
    <property type="entry name" value="DctQ"/>
</dbReference>
<feature type="domain" description="Tripartite ATP-independent periplasmic transporters DctQ component" evidence="10">
    <location>
        <begin position="24"/>
        <end position="153"/>
    </location>
</feature>
<feature type="transmembrane region" description="Helical" evidence="9">
    <location>
        <begin position="12"/>
        <end position="33"/>
    </location>
</feature>
<protein>
    <submittedName>
        <fullName evidence="11">C4-dicarboxylate ABC transporter</fullName>
    </submittedName>
</protein>
<feature type="transmembrane region" description="Helical" evidence="9">
    <location>
        <begin position="129"/>
        <end position="147"/>
    </location>
</feature>
<dbReference type="EMBL" id="AP023420">
    <property type="protein sequence ID" value="BCK84610.1"/>
    <property type="molecule type" value="Genomic_DNA"/>
</dbReference>
<keyword evidence="12" id="KW-1185">Reference proteome</keyword>
<dbReference type="PANTHER" id="PTHR35011">
    <property type="entry name" value="2,3-DIKETO-L-GULONATE TRAP TRANSPORTER SMALL PERMEASE PROTEIN YIAM"/>
    <property type="match status" value="1"/>
</dbReference>
<dbReference type="GO" id="GO:0015740">
    <property type="term" value="P:C4-dicarboxylate transport"/>
    <property type="evidence" value="ECO:0007669"/>
    <property type="project" value="TreeGrafter"/>
</dbReference>
<dbReference type="Pfam" id="PF04290">
    <property type="entry name" value="DctQ"/>
    <property type="match status" value="1"/>
</dbReference>
<evidence type="ECO:0000256" key="6">
    <source>
        <dbReference type="ARBA" id="ARBA00022989"/>
    </source>
</evidence>
<dbReference type="PANTHER" id="PTHR35011:SF2">
    <property type="entry name" value="2,3-DIKETO-L-GULONATE TRAP TRANSPORTER SMALL PERMEASE PROTEIN YIAM"/>
    <property type="match status" value="1"/>
</dbReference>
<comment type="subcellular location">
    <subcellularLocation>
        <location evidence="1">Cell inner membrane</location>
        <topology evidence="1">Multi-pass membrane protein</topology>
    </subcellularLocation>
</comment>